<dbReference type="Proteomes" id="UP000092573">
    <property type="component" value="Chromosome"/>
</dbReference>
<feature type="region of interest" description="Disordered" evidence="1">
    <location>
        <begin position="34"/>
        <end position="73"/>
    </location>
</feature>
<proteinExistence type="predicted"/>
<sequence length="73" mass="7683">MWGIAGGGGWRLFSQPALTALIFKPVIISRHEINEGERGDSGEPLPAFPLFETKSCLGDDEKDEGKPGGGLAG</sequence>
<dbReference type="AlphaFoldDB" id="A0A1B1N6G1"/>
<dbReference type="KEGG" id="pyg:AWM70_22480"/>
<reference evidence="2 3" key="1">
    <citation type="submission" date="2016-01" db="EMBL/GenBank/DDBJ databases">
        <title>Complete Genome Sequence of Paenibacillus yonginensis DCY84, a novel Plant Growth-Promoting Bacteria with Elicitation of Induced Systemic Resistance.</title>
        <authorList>
            <person name="Kim Y.J."/>
            <person name="Yang D.C."/>
            <person name="Sukweenadhi J."/>
        </authorList>
    </citation>
    <scope>NUCLEOTIDE SEQUENCE [LARGE SCALE GENOMIC DNA]</scope>
    <source>
        <strain evidence="2 3">DCY84</strain>
    </source>
</reference>
<protein>
    <submittedName>
        <fullName evidence="2">Uncharacterized protein</fullName>
    </submittedName>
</protein>
<name>A0A1B1N6G1_9BACL</name>
<feature type="compositionally biased region" description="Basic and acidic residues" evidence="1">
    <location>
        <begin position="57"/>
        <end position="66"/>
    </location>
</feature>
<organism evidence="2 3">
    <name type="scientific">Paenibacillus yonginensis</name>
    <dbReference type="NCBI Taxonomy" id="1462996"/>
    <lineage>
        <taxon>Bacteria</taxon>
        <taxon>Bacillati</taxon>
        <taxon>Bacillota</taxon>
        <taxon>Bacilli</taxon>
        <taxon>Bacillales</taxon>
        <taxon>Paenibacillaceae</taxon>
        <taxon>Paenibacillus</taxon>
    </lineage>
</organism>
<evidence type="ECO:0000313" key="2">
    <source>
        <dbReference type="EMBL" id="ANS77002.1"/>
    </source>
</evidence>
<gene>
    <name evidence="2" type="ORF">AWM70_22480</name>
</gene>
<evidence type="ECO:0000313" key="3">
    <source>
        <dbReference type="Proteomes" id="UP000092573"/>
    </source>
</evidence>
<dbReference type="EMBL" id="CP014167">
    <property type="protein sequence ID" value="ANS77002.1"/>
    <property type="molecule type" value="Genomic_DNA"/>
</dbReference>
<evidence type="ECO:0000256" key="1">
    <source>
        <dbReference type="SAM" id="MobiDB-lite"/>
    </source>
</evidence>
<accession>A0A1B1N6G1</accession>
<keyword evidence="3" id="KW-1185">Reference proteome</keyword>